<comment type="caution">
    <text evidence="2">The sequence shown here is derived from an EMBL/GenBank/DDBJ whole genome shotgun (WGS) entry which is preliminary data.</text>
</comment>
<organism evidence="2 3">
    <name type="scientific">Araneus ventricosus</name>
    <name type="common">Orbweaver spider</name>
    <name type="synonym">Epeira ventricosa</name>
    <dbReference type="NCBI Taxonomy" id="182803"/>
    <lineage>
        <taxon>Eukaryota</taxon>
        <taxon>Metazoa</taxon>
        <taxon>Ecdysozoa</taxon>
        <taxon>Arthropoda</taxon>
        <taxon>Chelicerata</taxon>
        <taxon>Arachnida</taxon>
        <taxon>Araneae</taxon>
        <taxon>Araneomorphae</taxon>
        <taxon>Entelegynae</taxon>
        <taxon>Araneoidea</taxon>
        <taxon>Araneidae</taxon>
        <taxon>Araneus</taxon>
    </lineage>
</organism>
<dbReference type="EMBL" id="BGPR01000538">
    <property type="protein sequence ID" value="GBM25480.1"/>
    <property type="molecule type" value="Genomic_DNA"/>
</dbReference>
<sequence length="79" mass="9054">MEEYKKLHAKDKEDKSRVMKKTERERIVRTTGLKPFHSMSGMKCITPPRALPPVDRTKRLKSVSSAEEASKLSALRLLT</sequence>
<protein>
    <submittedName>
        <fullName evidence="2">Uncharacterized protein</fullName>
    </submittedName>
</protein>
<accession>A0A4Y2E8N9</accession>
<dbReference type="AlphaFoldDB" id="A0A4Y2E8N9"/>
<feature type="compositionally biased region" description="Low complexity" evidence="1">
    <location>
        <begin position="62"/>
        <end position="79"/>
    </location>
</feature>
<reference evidence="2 3" key="1">
    <citation type="journal article" date="2019" name="Sci. Rep.">
        <title>Orb-weaving spider Araneus ventricosus genome elucidates the spidroin gene catalogue.</title>
        <authorList>
            <person name="Kono N."/>
            <person name="Nakamura H."/>
            <person name="Ohtoshi R."/>
            <person name="Moran D.A.P."/>
            <person name="Shinohara A."/>
            <person name="Yoshida Y."/>
            <person name="Fujiwara M."/>
            <person name="Mori M."/>
            <person name="Tomita M."/>
            <person name="Arakawa K."/>
        </authorList>
    </citation>
    <scope>NUCLEOTIDE SEQUENCE [LARGE SCALE GENOMIC DNA]</scope>
</reference>
<gene>
    <name evidence="2" type="ORF">AVEN_261590_1</name>
</gene>
<name>A0A4Y2E8N9_ARAVE</name>
<evidence type="ECO:0000256" key="1">
    <source>
        <dbReference type="SAM" id="MobiDB-lite"/>
    </source>
</evidence>
<feature type="region of interest" description="Disordered" evidence="1">
    <location>
        <begin position="1"/>
        <end position="23"/>
    </location>
</feature>
<evidence type="ECO:0000313" key="3">
    <source>
        <dbReference type="Proteomes" id="UP000499080"/>
    </source>
</evidence>
<keyword evidence="3" id="KW-1185">Reference proteome</keyword>
<feature type="region of interest" description="Disordered" evidence="1">
    <location>
        <begin position="38"/>
        <end position="79"/>
    </location>
</feature>
<evidence type="ECO:0000313" key="2">
    <source>
        <dbReference type="EMBL" id="GBM25480.1"/>
    </source>
</evidence>
<dbReference type="Proteomes" id="UP000499080">
    <property type="component" value="Unassembled WGS sequence"/>
</dbReference>
<proteinExistence type="predicted"/>